<evidence type="ECO:0000256" key="5">
    <source>
        <dbReference type="ARBA" id="ARBA00022989"/>
    </source>
</evidence>
<evidence type="ECO:0000256" key="4">
    <source>
        <dbReference type="ARBA" id="ARBA00022692"/>
    </source>
</evidence>
<accession>A0A268EE07</accession>
<evidence type="ECO:0000256" key="8">
    <source>
        <dbReference type="SAM" id="Phobius"/>
    </source>
</evidence>
<dbReference type="Gene3D" id="3.40.50.300">
    <property type="entry name" value="P-loop containing nucleotide triphosphate hydrolases"/>
    <property type="match status" value="2"/>
</dbReference>
<feature type="transmembrane region" description="Helical" evidence="8">
    <location>
        <begin position="131"/>
        <end position="149"/>
    </location>
</feature>
<dbReference type="InterPro" id="IPR051539">
    <property type="entry name" value="T4SS-coupling_protein"/>
</dbReference>
<comment type="caution">
    <text evidence="9">The sequence shown here is derived from an EMBL/GenBank/DDBJ whole genome shotgun (WGS) entry which is preliminary data.</text>
</comment>
<keyword evidence="5 8" id="KW-1133">Transmembrane helix</keyword>
<dbReference type="InterPro" id="IPR003688">
    <property type="entry name" value="TraG/VirD4"/>
</dbReference>
<protein>
    <submittedName>
        <fullName evidence="9">Conjugation protein</fullName>
    </submittedName>
</protein>
<name>A0A268EE07_9BACL</name>
<evidence type="ECO:0000256" key="1">
    <source>
        <dbReference type="ARBA" id="ARBA00004651"/>
    </source>
</evidence>
<evidence type="ECO:0000256" key="6">
    <source>
        <dbReference type="ARBA" id="ARBA00023136"/>
    </source>
</evidence>
<keyword evidence="4 8" id="KW-0812">Transmembrane</keyword>
<dbReference type="AlphaFoldDB" id="A0A268EE07"/>
<evidence type="ECO:0000256" key="2">
    <source>
        <dbReference type="ARBA" id="ARBA00008806"/>
    </source>
</evidence>
<dbReference type="PANTHER" id="PTHR37937">
    <property type="entry name" value="CONJUGATIVE TRANSFER: DNA TRANSPORT"/>
    <property type="match status" value="1"/>
</dbReference>
<dbReference type="EMBL" id="NPBY01000108">
    <property type="protein sequence ID" value="PAD71352.1"/>
    <property type="molecule type" value="Genomic_DNA"/>
</dbReference>
<dbReference type="Pfam" id="PF02534">
    <property type="entry name" value="T4SS-DNA_transf"/>
    <property type="match status" value="1"/>
</dbReference>
<dbReference type="InterPro" id="IPR027417">
    <property type="entry name" value="P-loop_NTPase"/>
</dbReference>
<comment type="subcellular location">
    <subcellularLocation>
        <location evidence="1">Cell membrane</location>
        <topology evidence="1">Multi-pass membrane protein</topology>
    </subcellularLocation>
</comment>
<comment type="similarity">
    <text evidence="2">Belongs to the VirD4/TraG family.</text>
</comment>
<dbReference type="PANTHER" id="PTHR37937:SF1">
    <property type="entry name" value="CONJUGATIVE TRANSFER: DNA TRANSPORT"/>
    <property type="match status" value="1"/>
</dbReference>
<evidence type="ECO:0000313" key="9">
    <source>
        <dbReference type="EMBL" id="PAD71352.1"/>
    </source>
</evidence>
<organism evidence="9 10">
    <name type="scientific">Paenibacillus campinasensis</name>
    <dbReference type="NCBI Taxonomy" id="66347"/>
    <lineage>
        <taxon>Bacteria</taxon>
        <taxon>Bacillati</taxon>
        <taxon>Bacillota</taxon>
        <taxon>Bacilli</taxon>
        <taxon>Bacillales</taxon>
        <taxon>Paenibacillaceae</taxon>
        <taxon>Paenibacillus</taxon>
    </lineage>
</organism>
<keyword evidence="6 8" id="KW-0472">Membrane</keyword>
<gene>
    <name evidence="9" type="ORF">CHH67_24720</name>
</gene>
<dbReference type="Proteomes" id="UP000215596">
    <property type="component" value="Unassembled WGS sequence"/>
</dbReference>
<keyword evidence="3" id="KW-1003">Cell membrane</keyword>
<evidence type="ECO:0000256" key="3">
    <source>
        <dbReference type="ARBA" id="ARBA00022475"/>
    </source>
</evidence>
<dbReference type="NCBIfam" id="NF045973">
    <property type="entry name" value="conju_CD1115"/>
    <property type="match status" value="1"/>
</dbReference>
<sequence>MKKKTNVKWISLCIILLIDILFLPSLIRLPNYVREYKIDGLSVWIDEFNLFHAIREVIHSQGLLFGWLFMQFFVLVLILLIFWTDGPKVRNRIIDGVGGPEAAGTGQFGTSRWMTEKEVKQSTTIWKMKEFVLAGGIVLGAVLAGRNPFAYVDASDSNTIIVGATRSGKSRRVILPTIYMLAHAGESMVITDPKGELFDRTSGFLKEKGYKISCLDFRKPGYGNRTNYMEPVLEALRKGDIALATKYAWSIAHMFVYQKPGANKGEDIWRDGPESVIAALILAVAMEAPKEEQKHMYSVYKMLVELGRVKKVILGGKIIEYVPLNEYFESLPVDHPARDAYATAFLAPERTRGSFFSSASALLRLFADPNIAYLTSKQDHDLTDVGKEKTAVYLIIPDEDTTRHPYAALYVNQTYDALVEYANQSGGRLPVRVNMLLDEFGNMPPFPDFDTKLTVSLGRGVRWNMVIQAYGQLVEKYGANITETIKSNAQNTVYLKTNELKTAEELSKKTGSYTVATEGSSYNVGKSSTSRGASTNVAKRFLLEPDEIMRWPTDYSLVLRGGMLPAKLPLPDLSLWPADEEFVSSSGEIERKIEKVEFFVPGVDHEPVEGSEDYDDDKEFEPGSFMDVD</sequence>
<proteinExistence type="inferred from homology"/>
<feature type="transmembrane region" description="Helical" evidence="8">
    <location>
        <begin position="64"/>
        <end position="83"/>
    </location>
</feature>
<dbReference type="GO" id="GO:0005886">
    <property type="term" value="C:plasma membrane"/>
    <property type="evidence" value="ECO:0007669"/>
    <property type="project" value="UniProtKB-SubCell"/>
</dbReference>
<feature type="transmembrane region" description="Helical" evidence="8">
    <location>
        <begin position="7"/>
        <end position="27"/>
    </location>
</feature>
<dbReference type="OrthoDB" id="9766496at2"/>
<feature type="region of interest" description="Disordered" evidence="7">
    <location>
        <begin position="604"/>
        <end position="629"/>
    </location>
</feature>
<dbReference type="CDD" id="cd01127">
    <property type="entry name" value="TrwB_TraG_TraD_VirD4"/>
    <property type="match status" value="1"/>
</dbReference>
<reference evidence="9 10" key="1">
    <citation type="submission" date="2017-07" db="EMBL/GenBank/DDBJ databases">
        <title>Isolation and whole genome analysis of endospore-forming bacteria from heroin.</title>
        <authorList>
            <person name="Kalinowski J."/>
            <person name="Ahrens B."/>
            <person name="Al-Dilaimi A."/>
            <person name="Winkler A."/>
            <person name="Wibberg D."/>
            <person name="Schleenbecker U."/>
            <person name="Ruckert C."/>
            <person name="Wolfel R."/>
            <person name="Grass G."/>
        </authorList>
    </citation>
    <scope>NUCLEOTIDE SEQUENCE [LARGE SCALE GENOMIC DNA]</scope>
    <source>
        <strain evidence="9 10">7537-G1</strain>
    </source>
</reference>
<evidence type="ECO:0000256" key="7">
    <source>
        <dbReference type="SAM" id="MobiDB-lite"/>
    </source>
</evidence>
<dbReference type="RefSeq" id="WP_095268032.1">
    <property type="nucleotide sequence ID" value="NZ_NPBY01000108.1"/>
</dbReference>
<dbReference type="SUPFAM" id="SSF52540">
    <property type="entry name" value="P-loop containing nucleoside triphosphate hydrolases"/>
    <property type="match status" value="1"/>
</dbReference>
<feature type="compositionally biased region" description="Acidic residues" evidence="7">
    <location>
        <begin position="609"/>
        <end position="619"/>
    </location>
</feature>
<evidence type="ECO:0000313" key="10">
    <source>
        <dbReference type="Proteomes" id="UP000215596"/>
    </source>
</evidence>